<organism evidence="2 3">
    <name type="scientific">Hypothenemus hampei</name>
    <name type="common">Coffee berry borer</name>
    <dbReference type="NCBI Taxonomy" id="57062"/>
    <lineage>
        <taxon>Eukaryota</taxon>
        <taxon>Metazoa</taxon>
        <taxon>Ecdysozoa</taxon>
        <taxon>Arthropoda</taxon>
        <taxon>Hexapoda</taxon>
        <taxon>Insecta</taxon>
        <taxon>Pterygota</taxon>
        <taxon>Neoptera</taxon>
        <taxon>Endopterygota</taxon>
        <taxon>Coleoptera</taxon>
        <taxon>Polyphaga</taxon>
        <taxon>Cucujiformia</taxon>
        <taxon>Curculionidae</taxon>
        <taxon>Scolytinae</taxon>
        <taxon>Hypothenemus</taxon>
    </lineage>
</organism>
<dbReference type="Proteomes" id="UP001566132">
    <property type="component" value="Unassembled WGS sequence"/>
</dbReference>
<gene>
    <name evidence="2" type="ORF">ABEB36_006874</name>
</gene>
<evidence type="ECO:0000313" key="2">
    <source>
        <dbReference type="EMBL" id="KAL1501575.1"/>
    </source>
</evidence>
<keyword evidence="1" id="KW-0812">Transmembrane</keyword>
<name>A0ABD1ESI8_HYPHA</name>
<keyword evidence="1" id="KW-1133">Transmembrane helix</keyword>
<protein>
    <submittedName>
        <fullName evidence="2">Uncharacterized protein</fullName>
    </submittedName>
</protein>
<accession>A0ABD1ESI8</accession>
<dbReference type="EMBL" id="JBDJPC010000005">
    <property type="protein sequence ID" value="KAL1501575.1"/>
    <property type="molecule type" value="Genomic_DNA"/>
</dbReference>
<reference evidence="2 3" key="1">
    <citation type="submission" date="2024-05" db="EMBL/GenBank/DDBJ databases">
        <title>Genetic variation in Jamaican populations of the coffee berry borer (Hypothenemus hampei).</title>
        <authorList>
            <person name="Errbii M."/>
            <person name="Myrie A."/>
        </authorList>
    </citation>
    <scope>NUCLEOTIDE SEQUENCE [LARGE SCALE GENOMIC DNA]</scope>
    <source>
        <strain evidence="2">JA-Hopewell-2020-01-JO</strain>
        <tissue evidence="2">Whole body</tissue>
    </source>
</reference>
<proteinExistence type="predicted"/>
<keyword evidence="3" id="KW-1185">Reference proteome</keyword>
<comment type="caution">
    <text evidence="2">The sequence shown here is derived from an EMBL/GenBank/DDBJ whole genome shotgun (WGS) entry which is preliminary data.</text>
</comment>
<dbReference type="AlphaFoldDB" id="A0ABD1ESI8"/>
<sequence>MKLNEGYKVTIVLDIQSKQKTSYNQKYKEYIIPNCFYLLICFLVFNAPDTYMLYFINVYILKDISYYPFAESPGDLLLTQMYTNKCWVIFLDSIASFKGNKENALENNINGRGKIGSAYQHTSQPVSTLKSENYFYGWNEAVDKLYR</sequence>
<keyword evidence="1" id="KW-0472">Membrane</keyword>
<feature type="transmembrane region" description="Helical" evidence="1">
    <location>
        <begin position="36"/>
        <end position="56"/>
    </location>
</feature>
<evidence type="ECO:0000313" key="3">
    <source>
        <dbReference type="Proteomes" id="UP001566132"/>
    </source>
</evidence>
<evidence type="ECO:0000256" key="1">
    <source>
        <dbReference type="SAM" id="Phobius"/>
    </source>
</evidence>